<feature type="compositionally biased region" description="Basic and acidic residues" evidence="1">
    <location>
        <begin position="333"/>
        <end position="345"/>
    </location>
</feature>
<protein>
    <submittedName>
        <fullName evidence="3">HIRA-interacting protein 3-like isoform X1</fullName>
    </submittedName>
</protein>
<sequence length="485" mass="55742">MIESDHNETDRDETEEEDMDRLQLSSDSIDTAVSKKRSRIEDSENEGDLPAKKRQSFFQSERSKVLKQDNPILQSSEEINIKEIIKNEDNSFQKPAIDINLTSASKDEKMKDYEIVKSDINQTIEEKENKRDDEKGHIIKRDIMDTEVVGGLELSVECASDKEEQSSESENERDAKPRPKTIIVKAEPNESELDCSSSENEKSDVQRVTDISEIKSENNRTKKRGSRTSFSKLKPSGSDDSQNNNSDEDYSPRTKKKIKRSSLTRRSTNKHRSVESKRGRTRGKRKNSRQKSIESIPDDEDACAVVTERTNGTLEAENEMEKELSDKSSSIKSESDNKSEEEKFAKDKKRRRNNVSRGDKVIQMLKKYLKVAGVKVKSYSEIWADCKSNAAKIKRLKELLEKNGINGRPTLEKCKRIREQNEKMREVSELDVSNIISEGRVCTRARRNMENVKKTIPSDTSHDTRHREIHNTFRRIQTVVDSDSE</sequence>
<feature type="compositionally biased region" description="Basic residues" evidence="1">
    <location>
        <begin position="279"/>
        <end position="289"/>
    </location>
</feature>
<feature type="region of interest" description="Disordered" evidence="1">
    <location>
        <begin position="86"/>
        <end position="107"/>
    </location>
</feature>
<feature type="region of interest" description="Disordered" evidence="1">
    <location>
        <begin position="152"/>
        <end position="358"/>
    </location>
</feature>
<organism evidence="2 3">
    <name type="scientific">Pogonomyrmex barbatus</name>
    <name type="common">red harvester ant</name>
    <dbReference type="NCBI Taxonomy" id="144034"/>
    <lineage>
        <taxon>Eukaryota</taxon>
        <taxon>Metazoa</taxon>
        <taxon>Ecdysozoa</taxon>
        <taxon>Arthropoda</taxon>
        <taxon>Hexapoda</taxon>
        <taxon>Insecta</taxon>
        <taxon>Pterygota</taxon>
        <taxon>Neoptera</taxon>
        <taxon>Endopterygota</taxon>
        <taxon>Hymenoptera</taxon>
        <taxon>Apocrita</taxon>
        <taxon>Aculeata</taxon>
        <taxon>Formicoidea</taxon>
        <taxon>Formicidae</taxon>
        <taxon>Myrmicinae</taxon>
        <taxon>Pogonomyrmex</taxon>
    </lineage>
</organism>
<accession>A0A6I9W000</accession>
<evidence type="ECO:0000313" key="3">
    <source>
        <dbReference type="RefSeq" id="XP_011631635.1"/>
    </source>
</evidence>
<proteinExistence type="predicted"/>
<feature type="compositionally biased region" description="Acidic residues" evidence="1">
    <location>
        <begin position="10"/>
        <end position="19"/>
    </location>
</feature>
<dbReference type="GO" id="GO:0005634">
    <property type="term" value="C:nucleus"/>
    <property type="evidence" value="ECO:0007669"/>
    <property type="project" value="TreeGrafter"/>
</dbReference>
<feature type="compositionally biased region" description="Low complexity" evidence="1">
    <location>
        <begin position="236"/>
        <end position="245"/>
    </location>
</feature>
<dbReference type="RefSeq" id="XP_011631635.1">
    <property type="nucleotide sequence ID" value="XM_011633333.2"/>
</dbReference>
<dbReference type="PANTHER" id="PTHR15410">
    <property type="entry name" value="HIRA-INTERACTING PROTEIN 3"/>
    <property type="match status" value="1"/>
</dbReference>
<gene>
    <name evidence="3" type="primary">LOC105423557</name>
</gene>
<name>A0A6I9W000_9HYME</name>
<dbReference type="GeneID" id="105423557"/>
<keyword evidence="2" id="KW-1185">Reference proteome</keyword>
<dbReference type="AlphaFoldDB" id="A0A6I9W000"/>
<reference evidence="3" key="1">
    <citation type="submission" date="2025-08" db="UniProtKB">
        <authorList>
            <consortium name="RefSeq"/>
        </authorList>
    </citation>
    <scope>IDENTIFICATION</scope>
</reference>
<feature type="region of interest" description="Disordered" evidence="1">
    <location>
        <begin position="1"/>
        <end position="69"/>
    </location>
</feature>
<feature type="compositionally biased region" description="Basic residues" evidence="1">
    <location>
        <begin position="253"/>
        <end position="271"/>
    </location>
</feature>
<feature type="compositionally biased region" description="Basic and acidic residues" evidence="1">
    <location>
        <begin position="159"/>
        <end position="177"/>
    </location>
</feature>
<feature type="compositionally biased region" description="Basic and acidic residues" evidence="1">
    <location>
        <begin position="199"/>
        <end position="220"/>
    </location>
</feature>
<dbReference type="KEGG" id="pbar:105423557"/>
<dbReference type="InterPro" id="IPR037647">
    <property type="entry name" value="HIRIP3"/>
</dbReference>
<dbReference type="OrthoDB" id="552755at2759"/>
<dbReference type="PANTHER" id="PTHR15410:SF2">
    <property type="entry name" value="HIRA-INTERACTING PROTEIN 3"/>
    <property type="match status" value="1"/>
</dbReference>
<evidence type="ECO:0000313" key="2">
    <source>
        <dbReference type="Proteomes" id="UP000504615"/>
    </source>
</evidence>
<dbReference type="Proteomes" id="UP000504615">
    <property type="component" value="Unplaced"/>
</dbReference>
<evidence type="ECO:0000256" key="1">
    <source>
        <dbReference type="SAM" id="MobiDB-lite"/>
    </source>
</evidence>